<evidence type="ECO:0000313" key="14">
    <source>
        <dbReference type="Proteomes" id="UP000186599"/>
    </source>
</evidence>
<dbReference type="STRING" id="653930.SAMN05216589_2859"/>
<proteinExistence type="inferred from homology"/>
<evidence type="ECO:0000256" key="5">
    <source>
        <dbReference type="ARBA" id="ARBA00023150"/>
    </source>
</evidence>
<comment type="similarity">
    <text evidence="2">Belongs to the MoaE family.</text>
</comment>
<name>A0A1I4PCB8_9GAMM</name>
<dbReference type="InterPro" id="IPR003448">
    <property type="entry name" value="Mopterin_biosynth_MoaE"/>
</dbReference>
<dbReference type="GO" id="GO:0006777">
    <property type="term" value="P:Mo-molybdopterin cofactor biosynthetic process"/>
    <property type="evidence" value="ECO:0007669"/>
    <property type="project" value="UniProtKB-KW"/>
</dbReference>
<evidence type="ECO:0000256" key="1">
    <source>
        <dbReference type="ARBA" id="ARBA00005046"/>
    </source>
</evidence>
<evidence type="ECO:0000256" key="8">
    <source>
        <dbReference type="ARBA" id="ARBA00030407"/>
    </source>
</evidence>
<dbReference type="EC" id="2.8.1.12" evidence="3"/>
<dbReference type="Pfam" id="PF02391">
    <property type="entry name" value="MoaE"/>
    <property type="match status" value="1"/>
</dbReference>
<dbReference type="SUPFAM" id="SSF54690">
    <property type="entry name" value="Molybdopterin synthase subunit MoaE"/>
    <property type="match status" value="1"/>
</dbReference>
<dbReference type="Proteomes" id="UP000186599">
    <property type="component" value="Unassembled WGS sequence"/>
</dbReference>
<accession>A0A1I4PCB8</accession>
<comment type="catalytic activity">
    <reaction evidence="11">
        <text>2 [molybdopterin-synthase sulfur-carrier protein]-C-terminal-Gly-aminoethanethioate + cyclic pyranopterin phosphate + H2O = molybdopterin + 2 [molybdopterin-synthase sulfur-carrier protein]-C-terminal Gly-Gly + 2 H(+)</text>
        <dbReference type="Rhea" id="RHEA:26333"/>
        <dbReference type="Rhea" id="RHEA-COMP:12202"/>
        <dbReference type="Rhea" id="RHEA-COMP:19907"/>
        <dbReference type="ChEBI" id="CHEBI:15377"/>
        <dbReference type="ChEBI" id="CHEBI:15378"/>
        <dbReference type="ChEBI" id="CHEBI:58698"/>
        <dbReference type="ChEBI" id="CHEBI:59648"/>
        <dbReference type="ChEBI" id="CHEBI:90778"/>
        <dbReference type="ChEBI" id="CHEBI:232372"/>
        <dbReference type="EC" id="2.8.1.12"/>
    </reaction>
</comment>
<evidence type="ECO:0000313" key="12">
    <source>
        <dbReference type="EMBL" id="SES25098.1"/>
    </source>
</evidence>
<evidence type="ECO:0000256" key="7">
    <source>
        <dbReference type="ARBA" id="ARBA00029745"/>
    </source>
</evidence>
<evidence type="ECO:0000256" key="9">
    <source>
        <dbReference type="ARBA" id="ARBA00030781"/>
    </source>
</evidence>
<evidence type="ECO:0000313" key="15">
    <source>
        <dbReference type="Proteomes" id="UP000186904"/>
    </source>
</evidence>
<comment type="subunit">
    <text evidence="6">Heterotetramer of 2 MoaD subunits and 2 MoaE subunits. Also stable as homodimer. The enzyme changes between these two forms during catalysis.</text>
</comment>
<evidence type="ECO:0000256" key="2">
    <source>
        <dbReference type="ARBA" id="ARBA00005426"/>
    </source>
</evidence>
<organism evidence="13 14">
    <name type="scientific">Halopseudomonas bauzanensis</name>
    <dbReference type="NCBI Taxonomy" id="653930"/>
    <lineage>
        <taxon>Bacteria</taxon>
        <taxon>Pseudomonadati</taxon>
        <taxon>Pseudomonadota</taxon>
        <taxon>Gammaproteobacteria</taxon>
        <taxon>Pseudomonadales</taxon>
        <taxon>Pseudomonadaceae</taxon>
        <taxon>Halopseudomonas</taxon>
    </lineage>
</organism>
<evidence type="ECO:0000313" key="13">
    <source>
        <dbReference type="EMBL" id="SFM25474.1"/>
    </source>
</evidence>
<dbReference type="Gene3D" id="3.90.1170.40">
    <property type="entry name" value="Molybdopterin biosynthesis MoaE subunit"/>
    <property type="match status" value="1"/>
</dbReference>
<keyword evidence="5" id="KW-0501">Molybdenum cofactor biosynthesis</keyword>
<evidence type="ECO:0000256" key="10">
    <source>
        <dbReference type="ARBA" id="ARBA00032474"/>
    </source>
</evidence>
<dbReference type="CDD" id="cd00756">
    <property type="entry name" value="MoaE"/>
    <property type="match status" value="1"/>
</dbReference>
<dbReference type="Proteomes" id="UP000186904">
    <property type="component" value="Unassembled WGS sequence"/>
</dbReference>
<dbReference type="UniPathway" id="UPA00344"/>
<comment type="pathway">
    <text evidence="1">Cofactor biosynthesis; molybdopterin biosynthesis.</text>
</comment>
<dbReference type="InterPro" id="IPR036563">
    <property type="entry name" value="MoaE_sf"/>
</dbReference>
<gene>
    <name evidence="13" type="ORF">SAMN04487855_2911</name>
    <name evidence="12" type="ORF">SAMN05216589_2859</name>
</gene>
<reference evidence="14 15" key="1">
    <citation type="submission" date="2016-10" db="EMBL/GenBank/DDBJ databases">
        <authorList>
            <person name="de Groot N.N."/>
        </authorList>
    </citation>
    <scope>NUCLEOTIDE SEQUENCE [LARGE SCALE GENOMIC DNA]</scope>
    <source>
        <strain evidence="13 14">CGMCC 1.9095</strain>
        <strain evidence="12 15">DSM 22558</strain>
    </source>
</reference>
<keyword evidence="14" id="KW-1185">Reference proteome</keyword>
<dbReference type="RefSeq" id="WP_218144726.1">
    <property type="nucleotide sequence ID" value="NZ_FOGN01000006.1"/>
</dbReference>
<dbReference type="EMBL" id="FOGN01000006">
    <property type="protein sequence ID" value="SES25098.1"/>
    <property type="molecule type" value="Genomic_DNA"/>
</dbReference>
<evidence type="ECO:0000256" key="3">
    <source>
        <dbReference type="ARBA" id="ARBA00011950"/>
    </source>
</evidence>
<evidence type="ECO:0000256" key="6">
    <source>
        <dbReference type="ARBA" id="ARBA00026066"/>
    </source>
</evidence>
<dbReference type="GO" id="GO:0030366">
    <property type="term" value="F:molybdopterin synthase activity"/>
    <property type="evidence" value="ECO:0007669"/>
    <property type="project" value="UniProtKB-EC"/>
</dbReference>
<dbReference type="AlphaFoldDB" id="A0A1I4PCB8"/>
<evidence type="ECO:0000256" key="4">
    <source>
        <dbReference type="ARBA" id="ARBA00013858"/>
    </source>
</evidence>
<sequence>MLHLTHEPIDIQALLALDRYPECGGLALFVGTVRNHHQGMSVESLSYTAYAPLATKRIADIENDACRRFGLSYCRVVHRLGSLRIGDVAIACVVRSGHRAEAFEACRHVVDEVKHQAPIWKEEHYTDGSSAYVQGCCIRPDAHRDTCDGDHP</sequence>
<evidence type="ECO:0000256" key="11">
    <source>
        <dbReference type="ARBA" id="ARBA00049878"/>
    </source>
</evidence>
<dbReference type="PANTHER" id="PTHR23404">
    <property type="entry name" value="MOLYBDOPTERIN SYNTHASE RELATED"/>
    <property type="match status" value="1"/>
</dbReference>
<protein>
    <recommendedName>
        <fullName evidence="4">Molybdopterin synthase catalytic subunit</fullName>
        <ecNumber evidence="3">2.8.1.12</ecNumber>
    </recommendedName>
    <alternativeName>
        <fullName evidence="9">MPT synthase subunit 2</fullName>
    </alternativeName>
    <alternativeName>
        <fullName evidence="7">Molybdenum cofactor biosynthesis protein E</fullName>
    </alternativeName>
    <alternativeName>
        <fullName evidence="8">Molybdopterin-converting factor large subunit</fullName>
    </alternativeName>
    <alternativeName>
        <fullName evidence="10">Molybdopterin-converting factor subunit 2</fullName>
    </alternativeName>
</protein>
<dbReference type="EMBL" id="FOUA01000006">
    <property type="protein sequence ID" value="SFM25474.1"/>
    <property type="molecule type" value="Genomic_DNA"/>
</dbReference>